<dbReference type="PANTHER" id="PTHR33376:SF5">
    <property type="entry name" value="EXTRACYTOPLASMIC SOLUTE RECEPTOR PROTEIN"/>
    <property type="match status" value="1"/>
</dbReference>
<gene>
    <name evidence="7" type="ORF">SAMN04488238_10821</name>
</gene>
<dbReference type="GO" id="GO:0031317">
    <property type="term" value="C:tripartite ATP-independent periplasmic transporter complex"/>
    <property type="evidence" value="ECO:0007669"/>
    <property type="project" value="InterPro"/>
</dbReference>
<dbReference type="GO" id="GO:0055085">
    <property type="term" value="P:transmembrane transport"/>
    <property type="evidence" value="ECO:0007669"/>
    <property type="project" value="InterPro"/>
</dbReference>
<dbReference type="PROSITE" id="PS51318">
    <property type="entry name" value="TAT"/>
    <property type="match status" value="1"/>
</dbReference>
<dbReference type="CDD" id="cd13604">
    <property type="entry name" value="PBP2_TRAP_ketoacid_lactate_like"/>
    <property type="match status" value="1"/>
</dbReference>
<name>A0A1H3BDX2_9RHOB</name>
<keyword evidence="3" id="KW-0574">Periplasm</keyword>
<dbReference type="GO" id="GO:0042597">
    <property type="term" value="C:periplasmic space"/>
    <property type="evidence" value="ECO:0007669"/>
    <property type="project" value="UniProtKB-SubCell"/>
</dbReference>
<keyword evidence="8" id="KW-1185">Reference proteome</keyword>
<dbReference type="InterPro" id="IPR006311">
    <property type="entry name" value="TAT_signal"/>
</dbReference>
<dbReference type="Proteomes" id="UP000198539">
    <property type="component" value="Unassembled WGS sequence"/>
</dbReference>
<keyword evidence="2 6" id="KW-0732">Signal</keyword>
<dbReference type="OrthoDB" id="9780733at2"/>
<proteinExistence type="predicted"/>
<dbReference type="Gene3D" id="3.40.190.10">
    <property type="entry name" value="Periplasmic binding protein-like II"/>
    <property type="match status" value="1"/>
</dbReference>
<evidence type="ECO:0000256" key="5">
    <source>
        <dbReference type="PIRSR" id="PIRSR039026-2"/>
    </source>
</evidence>
<dbReference type="Pfam" id="PF03480">
    <property type="entry name" value="DctP"/>
    <property type="match status" value="1"/>
</dbReference>
<evidence type="ECO:0000256" key="3">
    <source>
        <dbReference type="ARBA" id="ARBA00022764"/>
    </source>
</evidence>
<evidence type="ECO:0000313" key="7">
    <source>
        <dbReference type="EMBL" id="SDX40143.1"/>
    </source>
</evidence>
<dbReference type="PANTHER" id="PTHR33376">
    <property type="match status" value="1"/>
</dbReference>
<evidence type="ECO:0000256" key="4">
    <source>
        <dbReference type="PIRSR" id="PIRSR039026-1"/>
    </source>
</evidence>
<dbReference type="STRING" id="564137.SAMN04488238_10821"/>
<accession>A0A1H3BDX2</accession>
<keyword evidence="5" id="KW-0479">Metal-binding</keyword>
<evidence type="ECO:0000256" key="2">
    <source>
        <dbReference type="ARBA" id="ARBA00022729"/>
    </source>
</evidence>
<protein>
    <submittedName>
        <fullName evidence="7">TRAP-type mannitol/chloroaromatic compound transport system, substrate-binding protein</fullName>
    </submittedName>
</protein>
<evidence type="ECO:0000256" key="1">
    <source>
        <dbReference type="ARBA" id="ARBA00004418"/>
    </source>
</evidence>
<feature type="signal peptide" evidence="6">
    <location>
        <begin position="1"/>
        <end position="26"/>
    </location>
</feature>
<dbReference type="PIRSF" id="PIRSF039026">
    <property type="entry name" value="SiaP"/>
    <property type="match status" value="1"/>
</dbReference>
<reference evidence="7 8" key="1">
    <citation type="submission" date="2016-10" db="EMBL/GenBank/DDBJ databases">
        <authorList>
            <person name="de Groot N.N."/>
        </authorList>
    </citation>
    <scope>NUCLEOTIDE SEQUENCE [LARGE SCALE GENOMIC DNA]</scope>
    <source>
        <strain evidence="7 8">CGMCC 1.8894</strain>
    </source>
</reference>
<organism evidence="7 8">
    <name type="scientific">Roseicitreum antarcticum</name>
    <dbReference type="NCBI Taxonomy" id="564137"/>
    <lineage>
        <taxon>Bacteria</taxon>
        <taxon>Pseudomonadati</taxon>
        <taxon>Pseudomonadota</taxon>
        <taxon>Alphaproteobacteria</taxon>
        <taxon>Rhodobacterales</taxon>
        <taxon>Paracoccaceae</taxon>
        <taxon>Roseicitreum</taxon>
    </lineage>
</organism>
<feature type="binding site" evidence="4">
    <location>
        <position position="175"/>
    </location>
    <ligand>
        <name>substrate</name>
    </ligand>
</feature>
<dbReference type="InterPro" id="IPR038404">
    <property type="entry name" value="TRAP_DctP_sf"/>
</dbReference>
<evidence type="ECO:0000256" key="6">
    <source>
        <dbReference type="SAM" id="SignalP"/>
    </source>
</evidence>
<dbReference type="RefSeq" id="WP_092890693.1">
    <property type="nucleotide sequence ID" value="NZ_CP061498.1"/>
</dbReference>
<dbReference type="Gene3D" id="3.40.190.170">
    <property type="entry name" value="Bacterial extracellular solute-binding protein, family 7"/>
    <property type="match status" value="1"/>
</dbReference>
<evidence type="ECO:0000313" key="8">
    <source>
        <dbReference type="Proteomes" id="UP000198539"/>
    </source>
</evidence>
<dbReference type="InterPro" id="IPR018389">
    <property type="entry name" value="DctP_fam"/>
</dbReference>
<feature type="binding site" evidence="5">
    <location>
        <position position="238"/>
    </location>
    <ligand>
        <name>substrate</name>
    </ligand>
</feature>
<dbReference type="AlphaFoldDB" id="A0A1H3BDX2"/>
<comment type="subcellular location">
    <subcellularLocation>
        <location evidence="1">Periplasm</location>
    </subcellularLocation>
</comment>
<dbReference type="NCBIfam" id="NF037995">
    <property type="entry name" value="TRAP_S1"/>
    <property type="match status" value="1"/>
</dbReference>
<dbReference type="EMBL" id="FNOM01000008">
    <property type="protein sequence ID" value="SDX40143.1"/>
    <property type="molecule type" value="Genomic_DNA"/>
</dbReference>
<sequence length="355" mass="38050">MKRRTFLASGAGLTAAAATLASPAVAQGVVQWDMPSCFPKAAPGVGTNVTRFAELVGQMSDGRMQLTVYGAGELVPPFAVEDAVQQGNVPIGHNTPYYAASKSAALHWFTGVPFGLTSTEHYAWLRWGGGQEIWDDIYAERNLLPIYSGNSGVQSGGWFKSRIEGLEDLQGLNMRIAGLGGEMMRKLGVNAVLMPATEIFQALQSGALDAAEWVGPLLDQAFGLQRITNLCYTPAFAEPSAALAVVFNKDAWAELPADLQAICRAASLQSAMETQAQFDYFNVTAMATMASEGVEFLAFPDPVVAAMRTAWDEVREEQRSASADAARVLESIEVFSAQAIPYSAAFDQRYLAGRG</sequence>
<dbReference type="GO" id="GO:0046872">
    <property type="term" value="F:metal ion binding"/>
    <property type="evidence" value="ECO:0007669"/>
    <property type="project" value="UniProtKB-KW"/>
</dbReference>
<dbReference type="InterPro" id="IPR026289">
    <property type="entry name" value="SBP_TakP-like"/>
</dbReference>
<feature type="binding site" evidence="5">
    <location>
        <position position="212"/>
    </location>
    <ligand>
        <name>substrate</name>
    </ligand>
</feature>
<feature type="chain" id="PRO_5011575635" evidence="6">
    <location>
        <begin position="27"/>
        <end position="355"/>
    </location>
</feature>
<feature type="binding site" evidence="4">
    <location>
        <position position="154"/>
    </location>
    <ligand>
        <name>substrate</name>
    </ligand>
</feature>
<feature type="binding site" evidence="5">
    <location>
        <position position="213"/>
    </location>
    <ligand>
        <name>Na(+)</name>
        <dbReference type="ChEBI" id="CHEBI:29101"/>
    </ligand>
</feature>